<reference evidence="7 8" key="1">
    <citation type="submission" date="2016-11" db="EMBL/GenBank/DDBJ databases">
        <authorList>
            <person name="Jaros S."/>
            <person name="Januszkiewicz K."/>
            <person name="Wedrychowicz H."/>
        </authorList>
    </citation>
    <scope>NUCLEOTIDE SEQUENCE [LARGE SCALE GENOMIC DNA]</scope>
    <source>
        <strain evidence="7 8">DSM 19022</strain>
    </source>
</reference>
<dbReference type="PROSITE" id="PS50885">
    <property type="entry name" value="HAMP"/>
    <property type="match status" value="1"/>
</dbReference>
<dbReference type="PROSITE" id="PS50111">
    <property type="entry name" value="CHEMOTAXIS_TRANSDUC_2"/>
    <property type="match status" value="1"/>
</dbReference>
<dbReference type="Gene3D" id="1.10.287.950">
    <property type="entry name" value="Methyl-accepting chemotaxis protein"/>
    <property type="match status" value="1"/>
</dbReference>
<dbReference type="RefSeq" id="WP_073025569.1">
    <property type="nucleotide sequence ID" value="NZ_FQZS01000008.1"/>
</dbReference>
<organism evidence="7 8">
    <name type="scientific">Lutispora thermophila DSM 19022</name>
    <dbReference type="NCBI Taxonomy" id="1122184"/>
    <lineage>
        <taxon>Bacteria</taxon>
        <taxon>Bacillati</taxon>
        <taxon>Bacillota</taxon>
        <taxon>Clostridia</taxon>
        <taxon>Lutisporales</taxon>
        <taxon>Lutisporaceae</taxon>
        <taxon>Lutispora</taxon>
    </lineage>
</organism>
<dbReference type="PANTHER" id="PTHR32089:SF112">
    <property type="entry name" value="LYSOZYME-LIKE PROTEIN-RELATED"/>
    <property type="match status" value="1"/>
</dbReference>
<dbReference type="GO" id="GO:0016020">
    <property type="term" value="C:membrane"/>
    <property type="evidence" value="ECO:0007669"/>
    <property type="project" value="InterPro"/>
</dbReference>
<dbReference type="Proteomes" id="UP000184442">
    <property type="component" value="Unassembled WGS sequence"/>
</dbReference>
<feature type="domain" description="HAMP" evidence="6">
    <location>
        <begin position="205"/>
        <end position="259"/>
    </location>
</feature>
<keyword evidence="8" id="KW-1185">Reference proteome</keyword>
<dbReference type="EMBL" id="FQZS01000008">
    <property type="protein sequence ID" value="SHI81342.1"/>
    <property type="molecule type" value="Genomic_DNA"/>
</dbReference>
<keyword evidence="4" id="KW-0812">Transmembrane</keyword>
<evidence type="ECO:0000256" key="1">
    <source>
        <dbReference type="ARBA" id="ARBA00023224"/>
    </source>
</evidence>
<comment type="similarity">
    <text evidence="2">Belongs to the methyl-accepting chemotaxis (MCP) protein family.</text>
</comment>
<feature type="transmembrane region" description="Helical" evidence="4">
    <location>
        <begin position="181"/>
        <end position="204"/>
    </location>
</feature>
<keyword evidence="1 3" id="KW-0807">Transducer</keyword>
<dbReference type="InterPro" id="IPR003660">
    <property type="entry name" value="HAMP_dom"/>
</dbReference>
<dbReference type="SMART" id="SM00304">
    <property type="entry name" value="HAMP"/>
    <property type="match status" value="1"/>
</dbReference>
<protein>
    <submittedName>
        <fullName evidence="7">Methyl-accepting chemotaxis protein</fullName>
    </submittedName>
</protein>
<proteinExistence type="inferred from homology"/>
<dbReference type="InterPro" id="IPR004090">
    <property type="entry name" value="Chemotax_Me-accpt_rcpt"/>
</dbReference>
<evidence type="ECO:0000256" key="2">
    <source>
        <dbReference type="ARBA" id="ARBA00029447"/>
    </source>
</evidence>
<evidence type="ECO:0000256" key="4">
    <source>
        <dbReference type="SAM" id="Phobius"/>
    </source>
</evidence>
<dbReference type="GO" id="GO:0004888">
    <property type="term" value="F:transmembrane signaling receptor activity"/>
    <property type="evidence" value="ECO:0007669"/>
    <property type="project" value="InterPro"/>
</dbReference>
<evidence type="ECO:0000313" key="8">
    <source>
        <dbReference type="Proteomes" id="UP000184442"/>
    </source>
</evidence>
<sequence length="565" mass="62540">MNISKLLKFMGFIFIILSLLNGGSIYYFNTAIEKERFAVDRQAEIQRLATALIDSAEEKTDAARAYVQYGFEISYGNYMTEVNEAKTGEKILNRLKELDISKDSMKHLESAMSVYNTLTDTEMRAIEMYKNGEKDMALALVTGSSYDATKTTLNNYLKLFENKINEEAKAYTSQIMVKTDYLFAIIVVTSSLLVAFVLFTFVILSRKISRLTDISNKMTELSNNEGDLTSQLQIKSKDEVGKIGTAFNKMVSNLRSLISEVNDTTELVASETKKLEATIMEVSTRMKGINQSVEEITGGAEELSATTEEVNAFIEEISSAAIQLETRAEEARKSSQEIHERAVAIKNESANAMERGNVLYEEKYDVIEKAIQQGQVVDEVRIMADSIGDIAAQTNLLALNAAIEAARVGEAGKGFAVVADEVRKLAEQSSEAVSKIHSVVEKVEAAFKNLSVGSSELLEFLSNEMKPSYQLLMNTGDQYSKDAEFINKMADEILSAVRTMRESIEQVSGSIQNVSAIAEESAAGTEEIYGTVSESVEEVEGLVKSAKEQQEMALKLKELISRFKI</sequence>
<dbReference type="Pfam" id="PF00672">
    <property type="entry name" value="HAMP"/>
    <property type="match status" value="1"/>
</dbReference>
<name>A0A1M6E792_9FIRM</name>
<dbReference type="GO" id="GO:0006935">
    <property type="term" value="P:chemotaxis"/>
    <property type="evidence" value="ECO:0007669"/>
    <property type="project" value="InterPro"/>
</dbReference>
<dbReference type="InterPro" id="IPR004089">
    <property type="entry name" value="MCPsignal_dom"/>
</dbReference>
<keyword evidence="4" id="KW-1133">Transmembrane helix</keyword>
<feature type="domain" description="Methyl-accepting transducer" evidence="5">
    <location>
        <begin position="278"/>
        <end position="529"/>
    </location>
</feature>
<keyword evidence="4" id="KW-0472">Membrane</keyword>
<feature type="transmembrane region" description="Helical" evidence="4">
    <location>
        <begin position="6"/>
        <end position="28"/>
    </location>
</feature>
<dbReference type="GO" id="GO:0007165">
    <property type="term" value="P:signal transduction"/>
    <property type="evidence" value="ECO:0007669"/>
    <property type="project" value="UniProtKB-KW"/>
</dbReference>
<dbReference type="PRINTS" id="PR00260">
    <property type="entry name" value="CHEMTRNSDUCR"/>
</dbReference>
<evidence type="ECO:0000259" key="6">
    <source>
        <dbReference type="PROSITE" id="PS50885"/>
    </source>
</evidence>
<evidence type="ECO:0000259" key="5">
    <source>
        <dbReference type="PROSITE" id="PS50111"/>
    </source>
</evidence>
<dbReference type="SMART" id="SM00283">
    <property type="entry name" value="MA"/>
    <property type="match status" value="1"/>
</dbReference>
<gene>
    <name evidence="7" type="ORF">SAMN02745176_01465</name>
</gene>
<evidence type="ECO:0000256" key="3">
    <source>
        <dbReference type="PROSITE-ProRule" id="PRU00284"/>
    </source>
</evidence>
<evidence type="ECO:0000313" key="7">
    <source>
        <dbReference type="EMBL" id="SHI81342.1"/>
    </source>
</evidence>
<dbReference type="AlphaFoldDB" id="A0A1M6E792"/>
<dbReference type="SUPFAM" id="SSF58104">
    <property type="entry name" value="Methyl-accepting chemotaxis protein (MCP) signaling domain"/>
    <property type="match status" value="1"/>
</dbReference>
<dbReference type="Pfam" id="PF00015">
    <property type="entry name" value="MCPsignal"/>
    <property type="match status" value="1"/>
</dbReference>
<accession>A0A1M6E792</accession>
<dbReference type="PANTHER" id="PTHR32089">
    <property type="entry name" value="METHYL-ACCEPTING CHEMOTAXIS PROTEIN MCPB"/>
    <property type="match status" value="1"/>
</dbReference>
<dbReference type="CDD" id="cd06225">
    <property type="entry name" value="HAMP"/>
    <property type="match status" value="1"/>
</dbReference>
<dbReference type="STRING" id="1122184.SAMN02745176_01465"/>